<dbReference type="GO" id="GO:0019629">
    <property type="term" value="P:propionate catabolic process, 2-methylcitrate cycle"/>
    <property type="evidence" value="ECO:0007669"/>
    <property type="project" value="InterPro"/>
</dbReference>
<dbReference type="SUPFAM" id="SSF51621">
    <property type="entry name" value="Phosphoenolpyruvate/pyruvate domain"/>
    <property type="match status" value="1"/>
</dbReference>
<proteinExistence type="predicted"/>
<gene>
    <name evidence="1" type="primary">prpB</name>
    <name evidence="1" type="ORF">ENM11_07940</name>
</gene>
<dbReference type="PANTHER" id="PTHR42905">
    <property type="entry name" value="PHOSPHOENOLPYRUVATE CARBOXYLASE"/>
    <property type="match status" value="1"/>
</dbReference>
<accession>A0A7C5L8A6</accession>
<reference evidence="1" key="1">
    <citation type="journal article" date="2020" name="mSystems">
        <title>Genome- and Community-Level Interaction Insights into Carbon Utilization and Element Cycling Functions of Hydrothermarchaeota in Hydrothermal Sediment.</title>
        <authorList>
            <person name="Zhou Z."/>
            <person name="Liu Y."/>
            <person name="Xu W."/>
            <person name="Pan J."/>
            <person name="Luo Z.H."/>
            <person name="Li M."/>
        </authorList>
    </citation>
    <scope>NUCLEOTIDE SEQUENCE [LARGE SCALE GENOMIC DNA]</scope>
    <source>
        <strain evidence="1">SpSt-1056</strain>
    </source>
</reference>
<dbReference type="GO" id="GO:0046421">
    <property type="term" value="F:methylisocitrate lyase activity"/>
    <property type="evidence" value="ECO:0007669"/>
    <property type="project" value="UniProtKB-EC"/>
</dbReference>
<dbReference type="PANTHER" id="PTHR42905:SF5">
    <property type="entry name" value="CARBOXYVINYL-CARBOXYPHOSPHONATE PHOSPHORYLMUTASE, CHLOROPLASTIC"/>
    <property type="match status" value="1"/>
</dbReference>
<organism evidence="1">
    <name type="scientific">Caldiarchaeum subterraneum</name>
    <dbReference type="NCBI Taxonomy" id="311458"/>
    <lineage>
        <taxon>Archaea</taxon>
        <taxon>Nitrososphaerota</taxon>
        <taxon>Candidatus Caldarchaeales</taxon>
        <taxon>Candidatus Caldarchaeaceae</taxon>
        <taxon>Candidatus Caldarchaeum</taxon>
    </lineage>
</organism>
<dbReference type="InterPro" id="IPR040442">
    <property type="entry name" value="Pyrv_kinase-like_dom_sf"/>
</dbReference>
<dbReference type="EMBL" id="DRWN01000066">
    <property type="protein sequence ID" value="HHK69057.1"/>
    <property type="molecule type" value="Genomic_DNA"/>
</dbReference>
<dbReference type="Pfam" id="PF13714">
    <property type="entry name" value="PEP_mutase"/>
    <property type="match status" value="1"/>
</dbReference>
<dbReference type="NCBIfam" id="TIGR02317">
    <property type="entry name" value="prpB"/>
    <property type="match status" value="1"/>
</dbReference>
<dbReference type="InterPro" id="IPR039556">
    <property type="entry name" value="ICL/PEPM"/>
</dbReference>
<comment type="caution">
    <text evidence="1">The sequence shown here is derived from an EMBL/GenBank/DDBJ whole genome shotgun (WGS) entry which is preliminary data.</text>
</comment>
<dbReference type="AlphaFoldDB" id="A0A7C5L8A6"/>
<dbReference type="FunFam" id="3.20.20.60:FF:000009">
    <property type="entry name" value="2-methylisocitrate lyase"/>
    <property type="match status" value="1"/>
</dbReference>
<name>A0A7C5L8A6_CALS0</name>
<dbReference type="EC" id="4.1.3.30" evidence="1"/>
<keyword evidence="1" id="KW-0456">Lyase</keyword>
<protein>
    <submittedName>
        <fullName evidence="1">Methylisocitrate lyase</fullName>
        <ecNumber evidence="1">4.1.3.30</ecNumber>
    </submittedName>
</protein>
<dbReference type="Gene3D" id="3.20.20.60">
    <property type="entry name" value="Phosphoenolpyruvate-binding domains"/>
    <property type="match status" value="1"/>
</dbReference>
<dbReference type="InterPro" id="IPR015813">
    <property type="entry name" value="Pyrv/PenolPyrv_kinase-like_dom"/>
</dbReference>
<dbReference type="CDD" id="cd00377">
    <property type="entry name" value="ICL_PEPM"/>
    <property type="match status" value="1"/>
</dbReference>
<dbReference type="InterPro" id="IPR012695">
    <property type="entry name" value="PrpB"/>
</dbReference>
<sequence>MSMLRKRGVKHTAALRKLLHEVGVQPVPGVFNPMTALLAERAGFKAVYLSGAALSGSLALPDLGLLTLSEVAYFTRLITAAVDLPLIVDVDTGFGEVLNVMRTVRELEAAGAAAIQIEDQEMPKKCGHITGKRVVKPVEMVRKIRAAAEARTDPNFTIIARTDSRDVYGFDDAVHRALEYVEAGADVIFPEALNSEEEFREFARQVKAPLMANMTEFGKTPYIPVRRFGEIGYKLVIFPVTTFRASCKAVEEVLNRLAVEGTQAGFLDRLQTRDEFYKLIGYYDYERKDRELAGIA</sequence>
<evidence type="ECO:0000313" key="1">
    <source>
        <dbReference type="EMBL" id="HHK69057.1"/>
    </source>
</evidence>